<accession>A0A177WVZ4</accession>
<feature type="compositionally biased region" description="Low complexity" evidence="1">
    <location>
        <begin position="25"/>
        <end position="37"/>
    </location>
</feature>
<gene>
    <name evidence="3" type="ORF">BDEG_27492</name>
</gene>
<evidence type="ECO:0000313" key="4">
    <source>
        <dbReference type="Proteomes" id="UP000077115"/>
    </source>
</evidence>
<dbReference type="EMBL" id="DS022312">
    <property type="protein sequence ID" value="OAJ44228.1"/>
    <property type="molecule type" value="Genomic_DNA"/>
</dbReference>
<reference evidence="3 4" key="1">
    <citation type="submission" date="2006-10" db="EMBL/GenBank/DDBJ databases">
        <title>The Genome Sequence of Batrachochytrium dendrobatidis JEL423.</title>
        <authorList>
            <consortium name="The Broad Institute Genome Sequencing Platform"/>
            <person name="Birren B."/>
            <person name="Lander E."/>
            <person name="Galagan J."/>
            <person name="Cuomo C."/>
            <person name="Devon K."/>
            <person name="Jaffe D."/>
            <person name="Butler J."/>
            <person name="Alvarez P."/>
            <person name="Gnerre S."/>
            <person name="Grabherr M."/>
            <person name="Kleber M."/>
            <person name="Mauceli E."/>
            <person name="Brockman W."/>
            <person name="Young S."/>
            <person name="LaButti K."/>
            <person name="Sykes S."/>
            <person name="DeCaprio D."/>
            <person name="Crawford M."/>
            <person name="Koehrsen M."/>
            <person name="Engels R."/>
            <person name="Montgomery P."/>
            <person name="Pearson M."/>
            <person name="Howarth C."/>
            <person name="Larson L."/>
            <person name="White J."/>
            <person name="O'Leary S."/>
            <person name="Kodira C."/>
            <person name="Zeng Q."/>
            <person name="Yandava C."/>
            <person name="Alvarado L."/>
            <person name="Longcore J."/>
            <person name="James T."/>
        </authorList>
    </citation>
    <scope>NUCLEOTIDE SEQUENCE [LARGE SCALE GENOMIC DNA]</scope>
    <source>
        <strain evidence="3 4">JEL423</strain>
    </source>
</reference>
<feature type="chain" id="PRO_5008077932" evidence="2">
    <location>
        <begin position="21"/>
        <end position="196"/>
    </location>
</feature>
<evidence type="ECO:0000313" key="3">
    <source>
        <dbReference type="EMBL" id="OAJ44228.1"/>
    </source>
</evidence>
<organism evidence="3 4">
    <name type="scientific">Batrachochytrium dendrobatidis (strain JEL423)</name>
    <dbReference type="NCBI Taxonomy" id="403673"/>
    <lineage>
        <taxon>Eukaryota</taxon>
        <taxon>Fungi</taxon>
        <taxon>Fungi incertae sedis</taxon>
        <taxon>Chytridiomycota</taxon>
        <taxon>Chytridiomycota incertae sedis</taxon>
        <taxon>Chytridiomycetes</taxon>
        <taxon>Rhizophydiales</taxon>
        <taxon>Rhizophydiales incertae sedis</taxon>
        <taxon>Batrachochytrium</taxon>
    </lineage>
</organism>
<proteinExistence type="predicted"/>
<sequence>MKFSIALLSSILAVCSVTTASPVYPSSATSAETSTPADGSDSPEYPTSADLKEYCGPFDDTEVSYIKDSGKTHAKIEKMFKKLELVSYYISFEKGLTTELQQKVETMKQTSDNGLSAAEAELKMHSGILVKLEAEKQERMDKSLSLIDENKFLMGELKQYMSLDPSTNGDPTSPKTTSAYEKCHKFFLDSFMQALP</sequence>
<name>A0A177WVZ4_BATDL</name>
<feature type="signal peptide" evidence="2">
    <location>
        <begin position="1"/>
        <end position="20"/>
    </location>
</feature>
<dbReference type="AlphaFoldDB" id="A0A177WVZ4"/>
<dbReference type="VEuPathDB" id="FungiDB:BDEG_27492"/>
<evidence type="ECO:0000256" key="2">
    <source>
        <dbReference type="SAM" id="SignalP"/>
    </source>
</evidence>
<evidence type="ECO:0000256" key="1">
    <source>
        <dbReference type="SAM" id="MobiDB-lite"/>
    </source>
</evidence>
<protein>
    <submittedName>
        <fullName evidence="3">Uncharacterized protein</fullName>
    </submittedName>
</protein>
<dbReference type="Proteomes" id="UP000077115">
    <property type="component" value="Unassembled WGS sequence"/>
</dbReference>
<reference evidence="3 4" key="2">
    <citation type="submission" date="2016-05" db="EMBL/GenBank/DDBJ databases">
        <title>Lineage-specific infection strategies underlie the spectrum of fungal disease in amphibians.</title>
        <authorList>
            <person name="Cuomo C.A."/>
            <person name="Farrer R.A."/>
            <person name="James T."/>
            <person name="Longcore J."/>
            <person name="Birren B."/>
        </authorList>
    </citation>
    <scope>NUCLEOTIDE SEQUENCE [LARGE SCALE GENOMIC DNA]</scope>
    <source>
        <strain evidence="3 4">JEL423</strain>
    </source>
</reference>
<keyword evidence="2" id="KW-0732">Signal</keyword>
<feature type="region of interest" description="Disordered" evidence="1">
    <location>
        <begin position="25"/>
        <end position="49"/>
    </location>
</feature>